<dbReference type="Proteomes" id="UP000318733">
    <property type="component" value="Unassembled WGS sequence"/>
</dbReference>
<dbReference type="RefSeq" id="WP_144248872.1">
    <property type="nucleotide sequence ID" value="NZ_VLPK01000002.1"/>
</dbReference>
<protein>
    <submittedName>
        <fullName evidence="2">DUF4397 domain-containing protein</fullName>
    </submittedName>
</protein>
<keyword evidence="3" id="KW-1185">Reference proteome</keyword>
<dbReference type="OrthoDB" id="9792011at2"/>
<sequence>MKKNLRVKKSGILFLLPAALLLITLCITSCSKKSDTTGTSYIQFTNAAEAASPMDFYVGNKKENDASLTYNQSTSYFQVSSVSQSATIKSTASGATLASITINPQNNAYYSVFYIDGSTIAYQDDLTAPQSGKAKVRFINLNEGLAGTTDFTVSGGTKIASALSQFVASDYYQVDSGTTFSANTTGDTTSLISIPTTIQAGHIYTIYLSGINAGTLKATVLLQK</sequence>
<accession>A0A556MLM9</accession>
<evidence type="ECO:0000313" key="2">
    <source>
        <dbReference type="EMBL" id="TSJ40834.1"/>
    </source>
</evidence>
<comment type="caution">
    <text evidence="2">The sequence shown here is derived from an EMBL/GenBank/DDBJ whole genome shotgun (WGS) entry which is preliminary data.</text>
</comment>
<reference evidence="2 3" key="1">
    <citation type="submission" date="2019-07" db="EMBL/GenBank/DDBJ databases">
        <authorList>
            <person name="Huq M.A."/>
        </authorList>
    </citation>
    <scope>NUCLEOTIDE SEQUENCE [LARGE SCALE GENOMIC DNA]</scope>
    <source>
        <strain evidence="2 3">MAH-19</strain>
    </source>
</reference>
<name>A0A556MLM9_9SPHI</name>
<dbReference type="Pfam" id="PF14344">
    <property type="entry name" value="DUF4397"/>
    <property type="match status" value="1"/>
</dbReference>
<dbReference type="EMBL" id="VLPK01000002">
    <property type="protein sequence ID" value="TSJ40834.1"/>
    <property type="molecule type" value="Genomic_DNA"/>
</dbReference>
<evidence type="ECO:0000259" key="1">
    <source>
        <dbReference type="Pfam" id="PF14344"/>
    </source>
</evidence>
<organism evidence="2 3">
    <name type="scientific">Mucilaginibacter corticis</name>
    <dbReference type="NCBI Taxonomy" id="2597670"/>
    <lineage>
        <taxon>Bacteria</taxon>
        <taxon>Pseudomonadati</taxon>
        <taxon>Bacteroidota</taxon>
        <taxon>Sphingobacteriia</taxon>
        <taxon>Sphingobacteriales</taxon>
        <taxon>Sphingobacteriaceae</taxon>
        <taxon>Mucilaginibacter</taxon>
    </lineage>
</organism>
<feature type="domain" description="DUF4397" evidence="1">
    <location>
        <begin position="40"/>
        <end position="142"/>
    </location>
</feature>
<proteinExistence type="predicted"/>
<evidence type="ECO:0000313" key="3">
    <source>
        <dbReference type="Proteomes" id="UP000318733"/>
    </source>
</evidence>
<dbReference type="InterPro" id="IPR025510">
    <property type="entry name" value="DUF4397"/>
</dbReference>
<dbReference type="AlphaFoldDB" id="A0A556MLM9"/>
<gene>
    <name evidence="2" type="ORF">FO440_13930</name>
</gene>